<feature type="compositionally biased region" description="Acidic residues" evidence="1">
    <location>
        <begin position="140"/>
        <end position="154"/>
    </location>
</feature>
<keyword evidence="2" id="KW-1185">Reference proteome</keyword>
<name>A0ABM1EVE5_PRICU</name>
<evidence type="ECO:0000313" key="2">
    <source>
        <dbReference type="Proteomes" id="UP000695022"/>
    </source>
</evidence>
<protein>
    <submittedName>
        <fullName evidence="3">Uncharacterized protein LOC106816124</fullName>
    </submittedName>
</protein>
<evidence type="ECO:0000313" key="3">
    <source>
        <dbReference type="RefSeq" id="XP_014676166.1"/>
    </source>
</evidence>
<feature type="compositionally biased region" description="Basic and acidic residues" evidence="1">
    <location>
        <begin position="9"/>
        <end position="19"/>
    </location>
</feature>
<organism evidence="2 3">
    <name type="scientific">Priapulus caudatus</name>
    <name type="common">Priapulid worm</name>
    <dbReference type="NCBI Taxonomy" id="37621"/>
    <lineage>
        <taxon>Eukaryota</taxon>
        <taxon>Metazoa</taxon>
        <taxon>Ecdysozoa</taxon>
        <taxon>Scalidophora</taxon>
        <taxon>Priapulida</taxon>
        <taxon>Priapulimorpha</taxon>
        <taxon>Priapulimorphida</taxon>
        <taxon>Priapulidae</taxon>
        <taxon>Priapulus</taxon>
    </lineage>
</organism>
<feature type="compositionally biased region" description="Polar residues" evidence="1">
    <location>
        <begin position="71"/>
        <end position="80"/>
    </location>
</feature>
<dbReference type="GeneID" id="106816124"/>
<feature type="region of interest" description="Disordered" evidence="1">
    <location>
        <begin position="1"/>
        <end position="30"/>
    </location>
</feature>
<feature type="region of interest" description="Disordered" evidence="1">
    <location>
        <begin position="49"/>
        <end position="161"/>
    </location>
</feature>
<dbReference type="Proteomes" id="UP000695022">
    <property type="component" value="Unplaced"/>
</dbReference>
<proteinExistence type="predicted"/>
<accession>A0ABM1EVE5</accession>
<feature type="compositionally biased region" description="Polar residues" evidence="1">
    <location>
        <begin position="93"/>
        <end position="106"/>
    </location>
</feature>
<gene>
    <name evidence="3" type="primary">LOC106816124</name>
</gene>
<dbReference type="RefSeq" id="XP_014676166.1">
    <property type="nucleotide sequence ID" value="XM_014820680.1"/>
</dbReference>
<sequence length="161" mass="17166">MASQLIDHPLSDVKTKSAYEEAQQQQSDVEGACGAANPLAALCTASITTNGLDSNTEGERRTLSPKAPTHLSGSPNTNAATPPGGVHGECATAQGQQTRDGLSCTSRPWDHHSCGPLELAPLPGVSLDRQQRSVDPVPHDEEDDDDSKDDDEEDKFYAWDQ</sequence>
<evidence type="ECO:0000256" key="1">
    <source>
        <dbReference type="SAM" id="MobiDB-lite"/>
    </source>
</evidence>
<reference evidence="3" key="1">
    <citation type="submission" date="2025-08" db="UniProtKB">
        <authorList>
            <consortium name="RefSeq"/>
        </authorList>
    </citation>
    <scope>IDENTIFICATION</scope>
</reference>